<comment type="caution">
    <text evidence="5">The sequence shown here is derived from an EMBL/GenBank/DDBJ whole genome shotgun (WGS) entry which is preliminary data.</text>
</comment>
<dbReference type="CDD" id="cd00051">
    <property type="entry name" value="EFh"/>
    <property type="match status" value="1"/>
</dbReference>
<dbReference type="GO" id="GO:0005634">
    <property type="term" value="C:nucleus"/>
    <property type="evidence" value="ECO:0007669"/>
    <property type="project" value="TreeGrafter"/>
</dbReference>
<dbReference type="Gene3D" id="3.90.228.10">
    <property type="match status" value="1"/>
</dbReference>
<dbReference type="SUPFAM" id="SSF56399">
    <property type="entry name" value="ADP-ribosylation"/>
    <property type="match status" value="1"/>
</dbReference>
<feature type="domain" description="EF-hand" evidence="3">
    <location>
        <begin position="144"/>
        <end position="167"/>
    </location>
</feature>
<dbReference type="OrthoDB" id="432659at2759"/>
<dbReference type="EMBL" id="CAJNDS010002711">
    <property type="protein sequence ID" value="CAE7570020.1"/>
    <property type="molecule type" value="Genomic_DNA"/>
</dbReference>
<proteinExistence type="predicted"/>
<evidence type="ECO:0000256" key="2">
    <source>
        <dbReference type="RuleBase" id="RU362114"/>
    </source>
</evidence>
<dbReference type="Pfam" id="PF00644">
    <property type="entry name" value="PARP"/>
    <property type="match status" value="1"/>
</dbReference>
<keyword evidence="1" id="KW-0106">Calcium</keyword>
<keyword evidence="6" id="KW-1185">Reference proteome</keyword>
<dbReference type="GO" id="GO:0003950">
    <property type="term" value="F:NAD+ poly-ADP-ribosyltransferase activity"/>
    <property type="evidence" value="ECO:0007669"/>
    <property type="project" value="UniProtKB-UniRule"/>
</dbReference>
<dbReference type="InterPro" id="IPR018247">
    <property type="entry name" value="EF_Hand_1_Ca_BS"/>
</dbReference>
<dbReference type="EC" id="2.4.2.-" evidence="2"/>
<dbReference type="PROSITE" id="PS50222">
    <property type="entry name" value="EF_HAND_2"/>
    <property type="match status" value="2"/>
</dbReference>
<keyword evidence="2" id="KW-0328">Glycosyltransferase</keyword>
<organism evidence="5 6">
    <name type="scientific">Symbiodinium natans</name>
    <dbReference type="NCBI Taxonomy" id="878477"/>
    <lineage>
        <taxon>Eukaryota</taxon>
        <taxon>Sar</taxon>
        <taxon>Alveolata</taxon>
        <taxon>Dinophyceae</taxon>
        <taxon>Suessiales</taxon>
        <taxon>Symbiodiniaceae</taxon>
        <taxon>Symbiodinium</taxon>
    </lineage>
</organism>
<dbReference type="PROSITE" id="PS00018">
    <property type="entry name" value="EF_HAND_1"/>
    <property type="match status" value="2"/>
</dbReference>
<dbReference type="Proteomes" id="UP000604046">
    <property type="component" value="Unassembled WGS sequence"/>
</dbReference>
<keyword evidence="2" id="KW-0520">NAD</keyword>
<dbReference type="SMART" id="SM00054">
    <property type="entry name" value="EFh"/>
    <property type="match status" value="2"/>
</dbReference>
<evidence type="ECO:0000313" key="5">
    <source>
        <dbReference type="EMBL" id="CAE7570020.1"/>
    </source>
</evidence>
<evidence type="ECO:0000259" key="3">
    <source>
        <dbReference type="PROSITE" id="PS50222"/>
    </source>
</evidence>
<dbReference type="PANTHER" id="PTHR45740">
    <property type="entry name" value="POLY [ADP-RIBOSE] POLYMERASE"/>
    <property type="match status" value="1"/>
</dbReference>
<name>A0A812UM20_9DINO</name>
<dbReference type="InterPro" id="IPR051712">
    <property type="entry name" value="ARTD-AVP"/>
</dbReference>
<evidence type="ECO:0000259" key="4">
    <source>
        <dbReference type="PROSITE" id="PS51059"/>
    </source>
</evidence>
<dbReference type="AlphaFoldDB" id="A0A812UM20"/>
<dbReference type="GO" id="GO:0005509">
    <property type="term" value="F:calcium ion binding"/>
    <property type="evidence" value="ECO:0007669"/>
    <property type="project" value="InterPro"/>
</dbReference>
<gene>
    <name evidence="5" type="primary">PARP12</name>
    <name evidence="5" type="ORF">SNAT2548_LOCUS32428</name>
</gene>
<dbReference type="Pfam" id="PF13202">
    <property type="entry name" value="EF-hand_5"/>
    <property type="match status" value="1"/>
</dbReference>
<dbReference type="PANTHER" id="PTHR45740:SF2">
    <property type="entry name" value="POLY [ADP-RIBOSE] POLYMERASE"/>
    <property type="match status" value="1"/>
</dbReference>
<dbReference type="GO" id="GO:1990404">
    <property type="term" value="F:NAD+-protein mono-ADP-ribosyltransferase activity"/>
    <property type="evidence" value="ECO:0007669"/>
    <property type="project" value="TreeGrafter"/>
</dbReference>
<accession>A0A812UM20</accession>
<dbReference type="InterPro" id="IPR011992">
    <property type="entry name" value="EF-hand-dom_pair"/>
</dbReference>
<dbReference type="Gene3D" id="1.10.238.10">
    <property type="entry name" value="EF-hand"/>
    <property type="match status" value="1"/>
</dbReference>
<dbReference type="PROSITE" id="PS51059">
    <property type="entry name" value="PARP_CATALYTIC"/>
    <property type="match status" value="1"/>
</dbReference>
<evidence type="ECO:0000256" key="1">
    <source>
        <dbReference type="ARBA" id="ARBA00022837"/>
    </source>
</evidence>
<sequence length="557" mass="62905">MAHGYAKAEVGRGSVISSPVPAVGAAAEVFSSTSNQWEQCKVIRVEDNIATVAYQRGRDHVQKALPLGHPQLRLGSAMPAPAPAALPAMSLRPVCREGAKCKARQDPRHLEAWSHPFDPDYRRSCEREGLQPFLPTLHLLFGWVDADGSGKISRSELEQALPLLERLQGERLMLTEESWEQLDEDGNGAVNFSEFAQWAGPRLGLPLGVDHLFADQLPPCGIIGCPCPGFRLDERAALFEMFGEKKKKKDKKAKKEKKHKRDWEECMCREVDVGPQRIQERLDSCACGHKKMVHRLGASREMRSVPLPQHWVQPPAEMSASKGAPIIPLPPDHCQLLQRLLDSTYSNVWTRDRKRHHPDNPNVPRGFRVVRAYRAQNFKNWQEYAVRRAELLKDAKDRAIQHYDVQSSAEWASYTHACGIEPLQRACNEWVLFHGTAPPAALEICRSDFRISLAGDKTGTLYGRGTYFAESITKADEYAKAADGEYAMLLVRALGGRVRYCDEVEPDAEDLTRSCIEGPYDCVLGDRKKCRGTYREFVFFDTENLFPEYIVIYSRQY</sequence>
<feature type="domain" description="EF-hand" evidence="3">
    <location>
        <begin position="170"/>
        <end position="205"/>
    </location>
</feature>
<keyword evidence="2" id="KW-0808">Transferase</keyword>
<feature type="domain" description="PARP catalytic" evidence="4">
    <location>
        <begin position="327"/>
        <end position="557"/>
    </location>
</feature>
<dbReference type="InterPro" id="IPR012317">
    <property type="entry name" value="Poly(ADP-ribose)pol_cat_dom"/>
</dbReference>
<reference evidence="5" key="1">
    <citation type="submission" date="2021-02" db="EMBL/GenBank/DDBJ databases">
        <authorList>
            <person name="Dougan E. K."/>
            <person name="Rhodes N."/>
            <person name="Thang M."/>
            <person name="Chan C."/>
        </authorList>
    </citation>
    <scope>NUCLEOTIDE SEQUENCE</scope>
</reference>
<evidence type="ECO:0000313" key="6">
    <source>
        <dbReference type="Proteomes" id="UP000604046"/>
    </source>
</evidence>
<dbReference type="InterPro" id="IPR002048">
    <property type="entry name" value="EF_hand_dom"/>
</dbReference>
<dbReference type="SUPFAM" id="SSF47473">
    <property type="entry name" value="EF-hand"/>
    <property type="match status" value="1"/>
</dbReference>
<protein>
    <recommendedName>
        <fullName evidence="2">Poly [ADP-ribose] polymerase</fullName>
        <shortName evidence="2">PARP</shortName>
        <ecNumber evidence="2">2.4.2.-</ecNumber>
    </recommendedName>
</protein>